<sequence>MSNRLRLVVDNGVVLEWPALPASGEIEVRLGACILGTFKPRAHWRKGTAFVRQRLAEIERIIETRHGGACDTDDGELYLDVALPHLVALPVGAFPTSPVLLWAWTLCPRLVEERGREWFTAREAELRARPRPARMKADTIAVLLGIRDEERRRLKLRTIGAVDRSAAQRKADAKVAHRDRMRRVRAKQWLERQAPKAPSISSLKPWEAEGISRSGWYAKRRLLASSPDVGQPLCAIPSSNSTAQPPVQHGASDPVTGAPVEGDPRPSAGARAA</sequence>
<accession>A0A6N6MEY0</accession>
<organism evidence="2 3">
    <name type="scientific">Methylobacterium planeticum</name>
    <dbReference type="NCBI Taxonomy" id="2615211"/>
    <lineage>
        <taxon>Bacteria</taxon>
        <taxon>Pseudomonadati</taxon>
        <taxon>Pseudomonadota</taxon>
        <taxon>Alphaproteobacteria</taxon>
        <taxon>Hyphomicrobiales</taxon>
        <taxon>Methylobacteriaceae</taxon>
        <taxon>Methylobacterium</taxon>
    </lineage>
</organism>
<dbReference type="RefSeq" id="WP_150966831.1">
    <property type="nucleotide sequence ID" value="NZ_VZZJ01000045.1"/>
</dbReference>
<name>A0A6N6MEY0_9HYPH</name>
<dbReference type="Gene3D" id="1.10.1220.10">
    <property type="entry name" value="Met repressor-like"/>
    <property type="match status" value="1"/>
</dbReference>
<evidence type="ECO:0000313" key="3">
    <source>
        <dbReference type="Proteomes" id="UP000441523"/>
    </source>
</evidence>
<evidence type="ECO:0000313" key="2">
    <source>
        <dbReference type="EMBL" id="KAB1068834.1"/>
    </source>
</evidence>
<evidence type="ECO:0000256" key="1">
    <source>
        <dbReference type="SAM" id="MobiDB-lite"/>
    </source>
</evidence>
<comment type="caution">
    <text evidence="2">The sequence shown here is derived from an EMBL/GenBank/DDBJ whole genome shotgun (WGS) entry which is preliminary data.</text>
</comment>
<gene>
    <name evidence="2" type="ORF">F6X51_26330</name>
</gene>
<feature type="region of interest" description="Disordered" evidence="1">
    <location>
        <begin position="228"/>
        <end position="273"/>
    </location>
</feature>
<keyword evidence="3" id="KW-1185">Reference proteome</keyword>
<dbReference type="AlphaFoldDB" id="A0A6N6MEY0"/>
<dbReference type="GO" id="GO:0006355">
    <property type="term" value="P:regulation of DNA-templated transcription"/>
    <property type="evidence" value="ECO:0007669"/>
    <property type="project" value="InterPro"/>
</dbReference>
<proteinExistence type="predicted"/>
<protein>
    <submittedName>
        <fullName evidence="2">Uncharacterized protein</fullName>
    </submittedName>
</protein>
<dbReference type="Proteomes" id="UP000441523">
    <property type="component" value="Unassembled WGS sequence"/>
</dbReference>
<dbReference type="EMBL" id="VZZJ01000045">
    <property type="protein sequence ID" value="KAB1068834.1"/>
    <property type="molecule type" value="Genomic_DNA"/>
</dbReference>
<dbReference type="InterPro" id="IPR013321">
    <property type="entry name" value="Arc_rbn_hlx_hlx"/>
</dbReference>
<reference evidence="2 3" key="1">
    <citation type="submission" date="2019-09" db="EMBL/GenBank/DDBJ databases">
        <title>YIM 132548 draft genome.</title>
        <authorList>
            <person name="Jiang L."/>
        </authorList>
    </citation>
    <scope>NUCLEOTIDE SEQUENCE [LARGE SCALE GENOMIC DNA]</scope>
    <source>
        <strain evidence="2 3">YIM 132548</strain>
    </source>
</reference>